<dbReference type="GO" id="GO:0004888">
    <property type="term" value="F:transmembrane signaling receptor activity"/>
    <property type="evidence" value="ECO:0007669"/>
    <property type="project" value="InterPro"/>
</dbReference>
<dbReference type="Pfam" id="PF02189">
    <property type="entry name" value="ITAM"/>
    <property type="match status" value="1"/>
</dbReference>
<evidence type="ECO:0000256" key="7">
    <source>
        <dbReference type="ARBA" id="ARBA00022729"/>
    </source>
</evidence>
<feature type="region of interest" description="Disordered" evidence="16">
    <location>
        <begin position="79"/>
        <end position="156"/>
    </location>
</feature>
<keyword evidence="5" id="KW-0597">Phosphoprotein</keyword>
<dbReference type="GO" id="GO:0007166">
    <property type="term" value="P:cell surface receptor signaling pathway"/>
    <property type="evidence" value="ECO:0007669"/>
    <property type="project" value="InterPro"/>
</dbReference>
<dbReference type="Proteomes" id="UP000829720">
    <property type="component" value="Unassembled WGS sequence"/>
</dbReference>
<dbReference type="GO" id="GO:0002250">
    <property type="term" value="P:adaptive immune response"/>
    <property type="evidence" value="ECO:0007669"/>
    <property type="project" value="UniProtKB-KW"/>
</dbReference>
<dbReference type="EMBL" id="JAERUA010000005">
    <property type="protein sequence ID" value="KAI1899672.1"/>
    <property type="molecule type" value="Genomic_DNA"/>
</dbReference>
<keyword evidence="13" id="KW-0675">Receptor</keyword>
<keyword evidence="4" id="KW-1003">Cell membrane</keyword>
<gene>
    <name evidence="19" type="ORF">AGOR_G00064190</name>
</gene>
<dbReference type="InterPro" id="IPR021663">
    <property type="entry name" value="CD3_zeta/IgE_Fc_rcpt_gamma"/>
</dbReference>
<keyword evidence="10 17" id="KW-1133">Transmembrane helix</keyword>
<evidence type="ECO:0000313" key="19">
    <source>
        <dbReference type="EMBL" id="KAI1899672.1"/>
    </source>
</evidence>
<comment type="similarity">
    <text evidence="2">Belongs to the CD3Z/FCER1G family.</text>
</comment>
<evidence type="ECO:0000313" key="20">
    <source>
        <dbReference type="Proteomes" id="UP000829720"/>
    </source>
</evidence>
<reference evidence="19" key="1">
    <citation type="submission" date="2021-01" db="EMBL/GenBank/DDBJ databases">
        <authorList>
            <person name="Zahm M."/>
            <person name="Roques C."/>
            <person name="Cabau C."/>
            <person name="Klopp C."/>
            <person name="Donnadieu C."/>
            <person name="Jouanno E."/>
            <person name="Lampietro C."/>
            <person name="Louis A."/>
            <person name="Herpin A."/>
            <person name="Echchiki A."/>
            <person name="Berthelot C."/>
            <person name="Parey E."/>
            <person name="Roest-Crollius H."/>
            <person name="Braasch I."/>
            <person name="Postlethwait J."/>
            <person name="Bobe J."/>
            <person name="Montfort J."/>
            <person name="Bouchez O."/>
            <person name="Begum T."/>
            <person name="Mejri S."/>
            <person name="Adams A."/>
            <person name="Chen W.-J."/>
            <person name="Guiguen Y."/>
        </authorList>
    </citation>
    <scope>NUCLEOTIDE SEQUENCE</scope>
    <source>
        <tissue evidence="19">Blood</tissue>
    </source>
</reference>
<feature type="transmembrane region" description="Helical" evidence="17">
    <location>
        <begin position="31"/>
        <end position="50"/>
    </location>
</feature>
<evidence type="ECO:0000256" key="1">
    <source>
        <dbReference type="ARBA" id="ARBA00004251"/>
    </source>
</evidence>
<evidence type="ECO:0000256" key="9">
    <source>
        <dbReference type="ARBA" id="ARBA00022859"/>
    </source>
</evidence>
<evidence type="ECO:0000256" key="3">
    <source>
        <dbReference type="ARBA" id="ARBA00020448"/>
    </source>
</evidence>
<keyword evidence="11" id="KW-1064">Adaptive immunity</keyword>
<dbReference type="OrthoDB" id="9941225at2759"/>
<evidence type="ECO:0000256" key="16">
    <source>
        <dbReference type="SAM" id="MobiDB-lite"/>
    </source>
</evidence>
<evidence type="ECO:0000256" key="4">
    <source>
        <dbReference type="ARBA" id="ARBA00022475"/>
    </source>
</evidence>
<proteinExistence type="inferred from homology"/>
<evidence type="ECO:0000256" key="8">
    <source>
        <dbReference type="ARBA" id="ARBA00022737"/>
    </source>
</evidence>
<keyword evidence="6 17" id="KW-0812">Transmembrane</keyword>
<keyword evidence="12 17" id="KW-0472">Membrane</keyword>
<name>A0A8T3DSC9_9TELE</name>
<evidence type="ECO:0000256" key="17">
    <source>
        <dbReference type="SAM" id="Phobius"/>
    </source>
</evidence>
<evidence type="ECO:0000256" key="11">
    <source>
        <dbReference type="ARBA" id="ARBA00023130"/>
    </source>
</evidence>
<comment type="subcellular location">
    <subcellularLocation>
        <location evidence="1">Cell membrane</location>
        <topology evidence="1">Single-pass type I membrane protein</topology>
    </subcellularLocation>
</comment>
<dbReference type="PANTHER" id="PTHR10035">
    <property type="entry name" value="T-CELL SURFACE GLYCOPROTEIN CD3 ZETA CHAIN"/>
    <property type="match status" value="1"/>
</dbReference>
<feature type="signal peptide" evidence="18">
    <location>
        <begin position="1"/>
        <end position="21"/>
    </location>
</feature>
<organism evidence="19 20">
    <name type="scientific">Albula goreensis</name>
    <dbReference type="NCBI Taxonomy" id="1534307"/>
    <lineage>
        <taxon>Eukaryota</taxon>
        <taxon>Metazoa</taxon>
        <taxon>Chordata</taxon>
        <taxon>Craniata</taxon>
        <taxon>Vertebrata</taxon>
        <taxon>Euteleostomi</taxon>
        <taxon>Actinopterygii</taxon>
        <taxon>Neopterygii</taxon>
        <taxon>Teleostei</taxon>
        <taxon>Albuliformes</taxon>
        <taxon>Albulidae</taxon>
        <taxon>Albula</taxon>
    </lineage>
</organism>
<dbReference type="Pfam" id="PF11628">
    <property type="entry name" value="TCR_zetazeta"/>
    <property type="match status" value="1"/>
</dbReference>
<dbReference type="PROSITE" id="PS51055">
    <property type="entry name" value="ITAM_1"/>
    <property type="match status" value="1"/>
</dbReference>
<evidence type="ECO:0000256" key="12">
    <source>
        <dbReference type="ARBA" id="ARBA00023136"/>
    </source>
</evidence>
<comment type="caution">
    <text evidence="19">The sequence shown here is derived from an EMBL/GenBank/DDBJ whole genome shotgun (WGS) entry which is preliminary data.</text>
</comment>
<evidence type="ECO:0000256" key="15">
    <source>
        <dbReference type="ARBA" id="ARBA00045360"/>
    </source>
</evidence>
<dbReference type="AlphaFoldDB" id="A0A8T3DSC9"/>
<evidence type="ECO:0000256" key="6">
    <source>
        <dbReference type="ARBA" id="ARBA00022692"/>
    </source>
</evidence>
<feature type="chain" id="PRO_5035836767" description="T-cell surface glycoprotein CD3 zeta chain" evidence="18">
    <location>
        <begin position="22"/>
        <end position="156"/>
    </location>
</feature>
<keyword evidence="9" id="KW-0391">Immunity</keyword>
<keyword evidence="20" id="KW-1185">Reference proteome</keyword>
<evidence type="ECO:0000256" key="13">
    <source>
        <dbReference type="ARBA" id="ARBA00023170"/>
    </source>
</evidence>
<dbReference type="SMART" id="SM00077">
    <property type="entry name" value="ITAM"/>
    <property type="match status" value="2"/>
</dbReference>
<dbReference type="GO" id="GO:0098797">
    <property type="term" value="C:plasma membrane protein complex"/>
    <property type="evidence" value="ECO:0007669"/>
    <property type="project" value="UniProtKB-ARBA"/>
</dbReference>
<evidence type="ECO:0000256" key="5">
    <source>
        <dbReference type="ARBA" id="ARBA00022553"/>
    </source>
</evidence>
<feature type="compositionally biased region" description="Basic and acidic residues" evidence="16">
    <location>
        <begin position="110"/>
        <end position="122"/>
    </location>
</feature>
<dbReference type="PANTHER" id="PTHR10035:SF2">
    <property type="entry name" value="T-CELL SURFACE GLYCOPROTEIN CD3 ZETA CHAIN"/>
    <property type="match status" value="1"/>
</dbReference>
<keyword evidence="7 18" id="KW-0732">Signal</keyword>
<dbReference type="InterPro" id="IPR003110">
    <property type="entry name" value="Phos_immunorcpt_sig_ITAM"/>
</dbReference>
<accession>A0A8T3DSC9</accession>
<protein>
    <recommendedName>
        <fullName evidence="3">T-cell surface glycoprotein CD3 zeta chain</fullName>
    </recommendedName>
    <alternativeName>
        <fullName evidence="14">T-cell receptor T3 zeta chain</fullName>
    </alternativeName>
</protein>
<evidence type="ECO:0000256" key="18">
    <source>
        <dbReference type="SAM" id="SignalP"/>
    </source>
</evidence>
<evidence type="ECO:0000256" key="14">
    <source>
        <dbReference type="ARBA" id="ARBA00030941"/>
    </source>
</evidence>
<sequence>MDLRRTGVLVFLTAAVSPTEAAGGLNEPMLCYILDGVLLLYGLIVTALFFRERFFKSKPVTKEEGIYMDLKQPADLYDDLMPHGEGEGGATAARGNRRQDANETYTRLNKQTEDNYKEIGVKKERRRNKPEQVYQDLNKGTKDTYESLHMQPLPPR</sequence>
<comment type="function">
    <text evidence="15">Part of the TCR-CD3 complex present on T-lymphocyte cell surface that plays an essential role in adaptive immune response. When antigen presenting cells (APCs) activate T-cell receptor (TCR), TCR-mediated signals are transmitted across the cell membrane by the CD3 chains CD3D, CD3E, CD3G and CD3Z. All CD3 chains contain immunoreceptor tyrosine-based activation motifs (ITAMs) in their cytoplasmic domain. Upon TCR engagement, these motifs become phosphorylated by Src family protein tyrosine kinases LCK and FYN, resulting in the activation of downstream signaling pathways. CD3Z ITAMs phosphorylation creates multiple docking sites for the protein kinase ZAP70 leading to ZAP70 phosphorylation and its conversion into a catalytically active enzyme. Plays an important role in intrathymic T-cell differentiation. Additionally, participates in the activity-dependent synapse formation of retinal ganglion cells (RGCs) in both the retina and dorsal lateral geniculate nucleus (dLGN).</text>
</comment>
<keyword evidence="8" id="KW-0677">Repeat</keyword>
<dbReference type="InterPro" id="IPR024128">
    <property type="entry name" value="T-cell_CD3_zeta"/>
</dbReference>
<evidence type="ECO:0000256" key="2">
    <source>
        <dbReference type="ARBA" id="ARBA00007280"/>
    </source>
</evidence>
<evidence type="ECO:0000256" key="10">
    <source>
        <dbReference type="ARBA" id="ARBA00022989"/>
    </source>
</evidence>